<organism evidence="1 2">
    <name type="scientific">Cyclocybe aegerita</name>
    <name type="common">Black poplar mushroom</name>
    <name type="synonym">Agrocybe aegerita</name>
    <dbReference type="NCBI Taxonomy" id="1973307"/>
    <lineage>
        <taxon>Eukaryota</taxon>
        <taxon>Fungi</taxon>
        <taxon>Dikarya</taxon>
        <taxon>Basidiomycota</taxon>
        <taxon>Agaricomycotina</taxon>
        <taxon>Agaricomycetes</taxon>
        <taxon>Agaricomycetidae</taxon>
        <taxon>Agaricales</taxon>
        <taxon>Agaricineae</taxon>
        <taxon>Bolbitiaceae</taxon>
        <taxon>Cyclocybe</taxon>
    </lineage>
</organism>
<accession>A0A8S0WV83</accession>
<proteinExistence type="predicted"/>
<evidence type="ECO:0000313" key="2">
    <source>
        <dbReference type="Proteomes" id="UP000467700"/>
    </source>
</evidence>
<keyword evidence="2" id="KW-1185">Reference proteome</keyword>
<reference evidence="1 2" key="1">
    <citation type="submission" date="2020-01" db="EMBL/GenBank/DDBJ databases">
        <authorList>
            <person name="Gupta K D."/>
        </authorList>
    </citation>
    <scope>NUCLEOTIDE SEQUENCE [LARGE SCALE GENOMIC DNA]</scope>
</reference>
<dbReference type="EMBL" id="CACVBS010000024">
    <property type="protein sequence ID" value="CAA7259528.1"/>
    <property type="molecule type" value="Genomic_DNA"/>
</dbReference>
<dbReference type="OrthoDB" id="3164356at2759"/>
<dbReference type="AlphaFoldDB" id="A0A8S0WV83"/>
<dbReference type="Proteomes" id="UP000467700">
    <property type="component" value="Unassembled WGS sequence"/>
</dbReference>
<protein>
    <submittedName>
        <fullName evidence="1">Uncharacterized protein</fullName>
    </submittedName>
</protein>
<evidence type="ECO:0000313" key="1">
    <source>
        <dbReference type="EMBL" id="CAA7259528.1"/>
    </source>
</evidence>
<sequence>MSDPSAPGLEEGTEISPMAETVQTFASYSEASVAACKWVNSGKTQIDPAQLILYKNTLPASPAYGKIVGVGLKFTAEVDFCRLDMDNTGKGIHFNAKQRDDQSKKLAAVIKPTVALSEAQRTQLYMEYIKGLENRSAQFIWEWWSTGKAPA</sequence>
<gene>
    <name evidence="1" type="ORF">AAE3_LOCUS1706</name>
</gene>
<comment type="caution">
    <text evidence="1">The sequence shown here is derived from an EMBL/GenBank/DDBJ whole genome shotgun (WGS) entry which is preliminary data.</text>
</comment>
<name>A0A8S0WV83_CYCAE</name>